<name>A0A7C2B5W1_THERO</name>
<comment type="caution">
    <text evidence="1">The sequence shown here is derived from an EMBL/GenBank/DDBJ whole genome shotgun (WGS) entry which is preliminary data.</text>
</comment>
<sequence>MARLARMRERLRRAWDSFRPALRRENVARFVIALALAFGLWAWVEVTNDPEIQRTISNIPVIPQNLPETLVVTSDVPTVTVRIQGAQSQVQALESGAIQATVDLHDVNAPGIYSRRVRVQLPSRLRLREVIPPEVTIQVDRRAERSGVPVEIILPSELPPNLQILSSRSEPQTVTIRGPEQRVNTVARVTAPVQISGQTESFRDTVTLVPVDANGIAVPDITVEPSTATVIVELRVRGQVRRVIPTIVGADRLAPGYELAGPPTVFPSDEVVVEGPESALAAIPYLTTTPIDVTGWSESRILWDIPIDTSRLPAGVTVDPKTVNVSIQVRRAEETRTLQGIPILAVNVRPGTIVELSPTTADLEVRGSSTVLEPLKPGDILVFVDLENADVGIYQLPVRVTLPAGVQYERVTPEIVQVTVRTPATPVPSPTP</sequence>
<evidence type="ECO:0000313" key="1">
    <source>
        <dbReference type="EMBL" id="HEF64919.1"/>
    </source>
</evidence>
<proteinExistence type="predicted"/>
<gene>
    <name evidence="1" type="ORF">ENP47_04895</name>
</gene>
<reference evidence="1" key="1">
    <citation type="journal article" date="2020" name="mSystems">
        <title>Genome- and Community-Level Interaction Insights into Carbon Utilization and Element Cycling Functions of Hydrothermarchaeota in Hydrothermal Sediment.</title>
        <authorList>
            <person name="Zhou Z."/>
            <person name="Liu Y."/>
            <person name="Xu W."/>
            <person name="Pan J."/>
            <person name="Luo Z.H."/>
            <person name="Li M."/>
        </authorList>
    </citation>
    <scope>NUCLEOTIDE SEQUENCE [LARGE SCALE GENOMIC DNA]</scope>
    <source>
        <strain evidence="1">SpSt-222</strain>
    </source>
</reference>
<dbReference type="CDD" id="cd20206">
    <property type="entry name" value="YbbR"/>
    <property type="match status" value="1"/>
</dbReference>
<dbReference type="EMBL" id="DSJL01000009">
    <property type="protein sequence ID" value="HEF64919.1"/>
    <property type="molecule type" value="Genomic_DNA"/>
</dbReference>
<evidence type="ECO:0008006" key="2">
    <source>
        <dbReference type="Google" id="ProtNLM"/>
    </source>
</evidence>
<dbReference type="PANTHER" id="PTHR37804">
    <property type="entry name" value="CDAA REGULATORY PROTEIN CDAR"/>
    <property type="match status" value="1"/>
</dbReference>
<protein>
    <recommendedName>
        <fullName evidence="2">YbbR-like domain-containing protein</fullName>
    </recommendedName>
</protein>
<dbReference type="Pfam" id="PF07949">
    <property type="entry name" value="YbbR"/>
    <property type="match status" value="4"/>
</dbReference>
<dbReference type="InterPro" id="IPR053154">
    <property type="entry name" value="c-di-AMP_regulator"/>
</dbReference>
<dbReference type="Gene3D" id="2.170.120.30">
    <property type="match status" value="2"/>
</dbReference>
<dbReference type="AlphaFoldDB" id="A0A7C2B5W1"/>
<dbReference type="PANTHER" id="PTHR37804:SF1">
    <property type="entry name" value="CDAA REGULATORY PROTEIN CDAR"/>
    <property type="match status" value="1"/>
</dbReference>
<accession>A0A7C2B5W1</accession>
<dbReference type="Gene3D" id="2.170.120.40">
    <property type="entry name" value="YbbR-like domain"/>
    <property type="match status" value="2"/>
</dbReference>
<organism evidence="1">
    <name type="scientific">Thermomicrobium roseum</name>
    <dbReference type="NCBI Taxonomy" id="500"/>
    <lineage>
        <taxon>Bacteria</taxon>
        <taxon>Pseudomonadati</taxon>
        <taxon>Thermomicrobiota</taxon>
        <taxon>Thermomicrobia</taxon>
        <taxon>Thermomicrobiales</taxon>
        <taxon>Thermomicrobiaceae</taxon>
        <taxon>Thermomicrobium</taxon>
    </lineage>
</organism>
<dbReference type="InterPro" id="IPR012505">
    <property type="entry name" value="YbbR"/>
</dbReference>